<accession>K0T892</accession>
<name>K0T892_THAOC</name>
<feature type="compositionally biased region" description="Basic and acidic residues" evidence="1">
    <location>
        <begin position="76"/>
        <end position="86"/>
    </location>
</feature>
<feature type="compositionally biased region" description="Polar residues" evidence="1">
    <location>
        <begin position="116"/>
        <end position="127"/>
    </location>
</feature>
<protein>
    <submittedName>
        <fullName evidence="2">Uncharacterized protein</fullName>
    </submittedName>
</protein>
<evidence type="ECO:0000313" key="3">
    <source>
        <dbReference type="Proteomes" id="UP000266841"/>
    </source>
</evidence>
<feature type="region of interest" description="Disordered" evidence="1">
    <location>
        <begin position="65"/>
        <end position="127"/>
    </location>
</feature>
<gene>
    <name evidence="2" type="ORF">THAOC_03278</name>
</gene>
<proteinExistence type="predicted"/>
<dbReference type="Proteomes" id="UP000266841">
    <property type="component" value="Unassembled WGS sequence"/>
</dbReference>
<dbReference type="eggNOG" id="ENOG502T1SS">
    <property type="taxonomic scope" value="Eukaryota"/>
</dbReference>
<reference evidence="2 3" key="1">
    <citation type="journal article" date="2012" name="Genome Biol.">
        <title>Genome and low-iron response of an oceanic diatom adapted to chronic iron limitation.</title>
        <authorList>
            <person name="Lommer M."/>
            <person name="Specht M."/>
            <person name="Roy A.S."/>
            <person name="Kraemer L."/>
            <person name="Andreson R."/>
            <person name="Gutowska M.A."/>
            <person name="Wolf J."/>
            <person name="Bergner S.V."/>
            <person name="Schilhabel M.B."/>
            <person name="Klostermeier U.C."/>
            <person name="Beiko R.G."/>
            <person name="Rosenstiel P."/>
            <person name="Hippler M."/>
            <person name="Laroche J."/>
        </authorList>
    </citation>
    <scope>NUCLEOTIDE SEQUENCE [LARGE SCALE GENOMIC DNA]</scope>
    <source>
        <strain evidence="2 3">CCMP1005</strain>
    </source>
</reference>
<sequence length="756" mass="85731">MEHDDAADAALTLVCLGFAMAAEKTSFRPDEPKYHRLLIDLLGRAQQYTATKIKQEDQGDIVSADANEANPSNASKVDDEVGKGKGDSPALDDESSIQHAAKHVVEDSEDVDEQLAESNRGNETTADQCMAVRQTAPVEMARVISAITGEKHLHPHQQGTAGNLTQLGSSDHIEALIYWRHVAMGDPDNVIPNFVWIPAMPENQKTPLQKRKAKFVEMIYKQIGRDLRKATKGMHLSILHWPRDQRQTMIDSLSKINLNKGILTMDEHEELIQQMLNDGSLTESDQIEKGLYWNKPGSIEGAVSELGRMEILYWFDDETLVKKILKSNTSKRPTIPHRDKTLRARLTEDIKIFNKAETDISQGHGGTINVKVPFWVRTTKKDRHKKTGKPGVAVTLNVKDLGAALIPIPYDTTIRPAANDRPSPSRKHACILIWWNWIKRGHWLARDYLLKEDLERILDFARKHRLADLGTILFILCNFVSKLPDAKLDWNECEELAKRRDTEFEKDIVLCNRFLRDLVIIAAKCSKREANRALITPQQAAQVSDHSFINATQRRGNRDALLQGLRRFHYSESFLEPLSHFSYTQLFRTMNKVFAKEAHGINGKRAESFLNFCLVSHLLYDGSFPINYEGLAFHQGQWKKLSVGGGDIWVPVDSHVRKFFQIFAKSDDVDWCVEVFRVRTDPTIGRYTNDFIAELGQIFDRGAGGSIDFAVTVLKELLSRDPRYHDIIAKWLSRYKTQKGYNNILASGGLECLGIF</sequence>
<evidence type="ECO:0000256" key="1">
    <source>
        <dbReference type="SAM" id="MobiDB-lite"/>
    </source>
</evidence>
<keyword evidence="3" id="KW-1185">Reference proteome</keyword>
<comment type="caution">
    <text evidence="2">The sequence shown here is derived from an EMBL/GenBank/DDBJ whole genome shotgun (WGS) entry which is preliminary data.</text>
</comment>
<organism evidence="2 3">
    <name type="scientific">Thalassiosira oceanica</name>
    <name type="common">Marine diatom</name>
    <dbReference type="NCBI Taxonomy" id="159749"/>
    <lineage>
        <taxon>Eukaryota</taxon>
        <taxon>Sar</taxon>
        <taxon>Stramenopiles</taxon>
        <taxon>Ochrophyta</taxon>
        <taxon>Bacillariophyta</taxon>
        <taxon>Coscinodiscophyceae</taxon>
        <taxon>Thalassiosirophycidae</taxon>
        <taxon>Thalassiosirales</taxon>
        <taxon>Thalassiosiraceae</taxon>
        <taxon>Thalassiosira</taxon>
    </lineage>
</organism>
<evidence type="ECO:0000313" key="2">
    <source>
        <dbReference type="EMBL" id="EJK75013.1"/>
    </source>
</evidence>
<dbReference type="AlphaFoldDB" id="K0T892"/>
<dbReference type="EMBL" id="AGNL01003195">
    <property type="protein sequence ID" value="EJK75013.1"/>
    <property type="molecule type" value="Genomic_DNA"/>
</dbReference>